<evidence type="ECO:0000256" key="5">
    <source>
        <dbReference type="ARBA" id="ARBA00022833"/>
    </source>
</evidence>
<dbReference type="OrthoDB" id="9773892at2"/>
<keyword evidence="5" id="KW-0862">Zinc</keyword>
<dbReference type="InterPro" id="IPR002933">
    <property type="entry name" value="Peptidase_M20"/>
</dbReference>
<gene>
    <name evidence="8" type="ORF">HMPREF1872_00612</name>
</gene>
<dbReference type="STRING" id="1497955.HMPREF1872_00612"/>
<evidence type="ECO:0000259" key="7">
    <source>
        <dbReference type="Pfam" id="PF07687"/>
    </source>
</evidence>
<dbReference type="SUPFAM" id="SSF53187">
    <property type="entry name" value="Zn-dependent exopeptidases"/>
    <property type="match status" value="1"/>
</dbReference>
<dbReference type="Pfam" id="PF07687">
    <property type="entry name" value="M20_dimer"/>
    <property type="match status" value="1"/>
</dbReference>
<evidence type="ECO:0000256" key="6">
    <source>
        <dbReference type="ARBA" id="ARBA00023049"/>
    </source>
</evidence>
<evidence type="ECO:0000256" key="2">
    <source>
        <dbReference type="ARBA" id="ARBA00022670"/>
    </source>
</evidence>
<dbReference type="Gene3D" id="3.30.70.360">
    <property type="match status" value="1"/>
</dbReference>
<dbReference type="InterPro" id="IPR001261">
    <property type="entry name" value="ArgE/DapE_CS"/>
</dbReference>
<dbReference type="PANTHER" id="PTHR42994">
    <property type="entry name" value="PEPTIDASE T"/>
    <property type="match status" value="1"/>
</dbReference>
<dbReference type="SUPFAM" id="SSF55031">
    <property type="entry name" value="Bacterial exopeptidase dimerisation domain"/>
    <property type="match status" value="1"/>
</dbReference>
<name>A0A133YE87_9FIRM</name>
<evidence type="ECO:0000256" key="4">
    <source>
        <dbReference type="ARBA" id="ARBA00022801"/>
    </source>
</evidence>
<protein>
    <submittedName>
        <fullName evidence="8">Putative peptidase T-like protein</fullName>
    </submittedName>
</protein>
<dbReference type="InterPro" id="IPR011650">
    <property type="entry name" value="Peptidase_M20_dimer"/>
</dbReference>
<dbReference type="EMBL" id="LSCV01000012">
    <property type="protein sequence ID" value="KXB41526.1"/>
    <property type="molecule type" value="Genomic_DNA"/>
</dbReference>
<dbReference type="Gene3D" id="3.40.630.10">
    <property type="entry name" value="Zn peptidases"/>
    <property type="match status" value="1"/>
</dbReference>
<keyword evidence="2" id="KW-0645">Protease</keyword>
<keyword evidence="3" id="KW-0479">Metal-binding</keyword>
<dbReference type="InterPro" id="IPR036264">
    <property type="entry name" value="Bact_exopeptidase_dim_dom"/>
</dbReference>
<dbReference type="GO" id="GO:0006508">
    <property type="term" value="P:proteolysis"/>
    <property type="evidence" value="ECO:0007669"/>
    <property type="project" value="UniProtKB-KW"/>
</dbReference>
<evidence type="ECO:0000256" key="3">
    <source>
        <dbReference type="ARBA" id="ARBA00022723"/>
    </source>
</evidence>
<comment type="caution">
    <text evidence="8">The sequence shown here is derived from an EMBL/GenBank/DDBJ whole genome shotgun (WGS) entry which is preliminary data.</text>
</comment>
<evidence type="ECO:0000313" key="8">
    <source>
        <dbReference type="EMBL" id="KXB41526.1"/>
    </source>
</evidence>
<dbReference type="Pfam" id="PF01546">
    <property type="entry name" value="Peptidase_M20"/>
    <property type="match status" value="1"/>
</dbReference>
<sequence length="375" mass="41574">MEKLNRQELVDLFKTLVSIHSPAKHEKNMGDFVTKFMRDLGAEIYADNSNEKFGGDLGSIFCKLEGTVPGEGVTISVHLDVVQPNEGVKPIEDGDIIKTDGTTTLGADDKGGVACVLYALKYLVDHHYDHEPIWVIFTPGEETGLIGARNIDWQEVYKHMQPSKRVIVVDNAGPSKYVAYKAPTATNYRLIAHGKAAHGGIEPEKGINAIMILAETILQYKTARVDNETTANISIFKADGPTNVVQNYAEAYGEMRSHSEEKIEKYLAEYEEIGKKTAAKYGGSFKLVKEWQYPRLNSPDDCAFAKEFIEVYKQIGVDAELQVIGGGSDANFFAYEGFNSIIIGVGMINPHTVREAIDVREMLVACQALLKFWKK</sequence>
<dbReference type="RefSeq" id="WP_066713699.1">
    <property type="nucleotide sequence ID" value="NZ_CP118869.1"/>
</dbReference>
<keyword evidence="9" id="KW-1185">Reference proteome</keyword>
<keyword evidence="4" id="KW-0378">Hydrolase</keyword>
<proteinExistence type="predicted"/>
<dbReference type="GO" id="GO:0008237">
    <property type="term" value="F:metallopeptidase activity"/>
    <property type="evidence" value="ECO:0007669"/>
    <property type="project" value="UniProtKB-KW"/>
</dbReference>
<comment type="cofactor">
    <cofactor evidence="1">
        <name>Zn(2+)</name>
        <dbReference type="ChEBI" id="CHEBI:29105"/>
    </cofactor>
</comment>
<reference evidence="9" key="1">
    <citation type="submission" date="2016-01" db="EMBL/GenBank/DDBJ databases">
        <authorList>
            <person name="Mitreva M."/>
            <person name="Pepin K.H."/>
            <person name="Mihindukulasuriya K.A."/>
            <person name="Fulton R."/>
            <person name="Fronick C."/>
            <person name="O'Laughlin M."/>
            <person name="Miner T."/>
            <person name="Herter B."/>
            <person name="Rosa B.A."/>
            <person name="Cordes M."/>
            <person name="Tomlinson C."/>
            <person name="Wollam A."/>
            <person name="Palsikar V.B."/>
            <person name="Mardis E.R."/>
            <person name="Wilson R.K."/>
        </authorList>
    </citation>
    <scope>NUCLEOTIDE SEQUENCE [LARGE SCALE GENOMIC DNA]</scope>
    <source>
        <strain evidence="9">KA00274</strain>
    </source>
</reference>
<keyword evidence="6" id="KW-0482">Metalloprotease</keyword>
<organism evidence="8 9">
    <name type="scientific">Amygdalobacter nucleatus</name>
    <dbReference type="NCBI Taxonomy" id="3029274"/>
    <lineage>
        <taxon>Bacteria</taxon>
        <taxon>Bacillati</taxon>
        <taxon>Bacillota</taxon>
        <taxon>Clostridia</taxon>
        <taxon>Eubacteriales</taxon>
        <taxon>Oscillospiraceae</taxon>
        <taxon>Amygdalobacter</taxon>
    </lineage>
</organism>
<dbReference type="PATRIC" id="fig|1497955.3.peg.592"/>
<accession>A0A133YE87</accession>
<dbReference type="PANTHER" id="PTHR42994:SF2">
    <property type="entry name" value="PEPTIDASE"/>
    <property type="match status" value="1"/>
</dbReference>
<dbReference type="Proteomes" id="UP000070080">
    <property type="component" value="Unassembled WGS sequence"/>
</dbReference>
<dbReference type="PROSITE" id="PS00759">
    <property type="entry name" value="ARGE_DAPE_CPG2_2"/>
    <property type="match status" value="1"/>
</dbReference>
<evidence type="ECO:0000256" key="1">
    <source>
        <dbReference type="ARBA" id="ARBA00001947"/>
    </source>
</evidence>
<feature type="domain" description="Peptidase M20 dimerisation" evidence="7">
    <location>
        <begin position="186"/>
        <end position="281"/>
    </location>
</feature>
<dbReference type="GO" id="GO:0046872">
    <property type="term" value="F:metal ion binding"/>
    <property type="evidence" value="ECO:0007669"/>
    <property type="project" value="UniProtKB-KW"/>
</dbReference>
<dbReference type="AlphaFoldDB" id="A0A133YE87"/>
<evidence type="ECO:0000313" key="9">
    <source>
        <dbReference type="Proteomes" id="UP000070080"/>
    </source>
</evidence>